<keyword evidence="2" id="KW-0812">Transmembrane</keyword>
<keyword evidence="3" id="KW-0732">Signal</keyword>
<evidence type="ECO:0000256" key="2">
    <source>
        <dbReference type="SAM" id="Phobius"/>
    </source>
</evidence>
<keyword evidence="5" id="KW-1185">Reference proteome</keyword>
<gene>
    <name evidence="4" type="ORF">BCR32DRAFT_327911</name>
</gene>
<comment type="caution">
    <text evidence="4">The sequence shown here is derived from an EMBL/GenBank/DDBJ whole genome shotgun (WGS) entry which is preliminary data.</text>
</comment>
<accession>A0A1Y1X2B1</accession>
<evidence type="ECO:0000313" key="5">
    <source>
        <dbReference type="Proteomes" id="UP000193944"/>
    </source>
</evidence>
<dbReference type="AlphaFoldDB" id="A0A1Y1X2B1"/>
<keyword evidence="2" id="KW-0472">Membrane</keyword>
<name>A0A1Y1X2B1_9FUNG</name>
<dbReference type="EMBL" id="MCFG01000160">
    <property type="protein sequence ID" value="ORX79939.1"/>
    <property type="molecule type" value="Genomic_DNA"/>
</dbReference>
<evidence type="ECO:0000256" key="3">
    <source>
        <dbReference type="SAM" id="SignalP"/>
    </source>
</evidence>
<dbReference type="Proteomes" id="UP000193944">
    <property type="component" value="Unassembled WGS sequence"/>
</dbReference>
<reference evidence="4 5" key="1">
    <citation type="submission" date="2016-08" db="EMBL/GenBank/DDBJ databases">
        <title>A Parts List for Fungal Cellulosomes Revealed by Comparative Genomics.</title>
        <authorList>
            <consortium name="DOE Joint Genome Institute"/>
            <person name="Haitjema C.H."/>
            <person name="Gilmore S.P."/>
            <person name="Henske J.K."/>
            <person name="Solomon K.V."/>
            <person name="De Groot R."/>
            <person name="Kuo A."/>
            <person name="Mondo S.J."/>
            <person name="Salamov A.A."/>
            <person name="Labutti K."/>
            <person name="Zhao Z."/>
            <person name="Chiniquy J."/>
            <person name="Barry K."/>
            <person name="Brewer H.M."/>
            <person name="Purvine S.O."/>
            <person name="Wright A.T."/>
            <person name="Boxma B."/>
            <person name="Van Alen T."/>
            <person name="Hackstein J.H."/>
            <person name="Baker S.E."/>
            <person name="Grigoriev I.V."/>
            <person name="O'Malley M.A."/>
        </authorList>
    </citation>
    <scope>NUCLEOTIDE SEQUENCE [LARGE SCALE GENOMIC DNA]</scope>
    <source>
        <strain evidence="4 5">S4</strain>
    </source>
</reference>
<evidence type="ECO:0008006" key="6">
    <source>
        <dbReference type="Google" id="ProtNLM"/>
    </source>
</evidence>
<proteinExistence type="predicted"/>
<protein>
    <recommendedName>
        <fullName evidence="6">Jacalin-type lectin domain-containing protein</fullName>
    </recommendedName>
</protein>
<evidence type="ECO:0000256" key="1">
    <source>
        <dbReference type="SAM" id="MobiDB-lite"/>
    </source>
</evidence>
<evidence type="ECO:0000313" key="4">
    <source>
        <dbReference type="EMBL" id="ORX79939.1"/>
    </source>
</evidence>
<feature type="chain" id="PRO_5012982758" description="Jacalin-type lectin domain-containing protein" evidence="3">
    <location>
        <begin position="22"/>
        <end position="357"/>
    </location>
</feature>
<feature type="signal peptide" evidence="3">
    <location>
        <begin position="1"/>
        <end position="21"/>
    </location>
</feature>
<sequence length="357" mass="39895">MKSFYLSIFSILIFFVITSKASVRNQDQINKIISTDKAGYAGYKVWLTEVNGYDENDEINGYSGIFDEPVTSVTISGGKPYTVHIFRGRWTPIVNGNNIIDINGYAGREDGRTIDAITIADNVEYSVHILGGNWTSPLIGNLDDLNDLSFLDHVEKNPKNYAGIFGKPIDAIMIKGRTYATSYYSRSQCYAQGGECMNPNSCGGTVINGICPLGKGDECCMDFDPKNDAIKINTIKIVIIILMIIIILLIIVIVMYYRIKQNILPPSYEEAINSQDNGSMNNIENFSTLTNNQINVEENTKKGNSSTQRGNSYTQREYQRNDEETMSSIENSFILRKNSSKHSQVKITSNSELVIKL</sequence>
<organism evidence="4 5">
    <name type="scientific">Anaeromyces robustus</name>
    <dbReference type="NCBI Taxonomy" id="1754192"/>
    <lineage>
        <taxon>Eukaryota</taxon>
        <taxon>Fungi</taxon>
        <taxon>Fungi incertae sedis</taxon>
        <taxon>Chytridiomycota</taxon>
        <taxon>Chytridiomycota incertae sedis</taxon>
        <taxon>Neocallimastigomycetes</taxon>
        <taxon>Neocallimastigales</taxon>
        <taxon>Neocallimastigaceae</taxon>
        <taxon>Anaeromyces</taxon>
    </lineage>
</organism>
<keyword evidence="2" id="KW-1133">Transmembrane helix</keyword>
<reference evidence="4 5" key="2">
    <citation type="submission" date="2016-08" db="EMBL/GenBank/DDBJ databases">
        <title>Pervasive Adenine N6-methylation of Active Genes in Fungi.</title>
        <authorList>
            <consortium name="DOE Joint Genome Institute"/>
            <person name="Mondo S.J."/>
            <person name="Dannebaum R.O."/>
            <person name="Kuo R.C."/>
            <person name="Labutti K."/>
            <person name="Haridas S."/>
            <person name="Kuo A."/>
            <person name="Salamov A."/>
            <person name="Ahrendt S.R."/>
            <person name="Lipzen A."/>
            <person name="Sullivan W."/>
            <person name="Andreopoulos W.B."/>
            <person name="Clum A."/>
            <person name="Lindquist E."/>
            <person name="Daum C."/>
            <person name="Ramamoorthy G.K."/>
            <person name="Gryganskyi A."/>
            <person name="Culley D."/>
            <person name="Magnuson J.K."/>
            <person name="James T.Y."/>
            <person name="O'Malley M.A."/>
            <person name="Stajich J.E."/>
            <person name="Spatafora J.W."/>
            <person name="Visel A."/>
            <person name="Grigoriev I.V."/>
        </authorList>
    </citation>
    <scope>NUCLEOTIDE SEQUENCE [LARGE SCALE GENOMIC DNA]</scope>
    <source>
        <strain evidence="4 5">S4</strain>
    </source>
</reference>
<feature type="region of interest" description="Disordered" evidence="1">
    <location>
        <begin position="298"/>
        <end position="323"/>
    </location>
</feature>
<feature type="compositionally biased region" description="Polar residues" evidence="1">
    <location>
        <begin position="298"/>
        <end position="316"/>
    </location>
</feature>
<feature type="transmembrane region" description="Helical" evidence="2">
    <location>
        <begin position="237"/>
        <end position="257"/>
    </location>
</feature>